<proteinExistence type="predicted"/>
<feature type="transmembrane region" description="Helical" evidence="1">
    <location>
        <begin position="194"/>
        <end position="213"/>
    </location>
</feature>
<evidence type="ECO:0000256" key="1">
    <source>
        <dbReference type="SAM" id="Phobius"/>
    </source>
</evidence>
<evidence type="ECO:0000313" key="2">
    <source>
        <dbReference type="EMBL" id="MCW1926522.1"/>
    </source>
</evidence>
<reference evidence="2 3" key="1">
    <citation type="submission" date="2022-10" db="EMBL/GenBank/DDBJ databases">
        <title>Luteolibacter arcticus strain CCTCC AB 2014275, whole genome shotgun sequencing project.</title>
        <authorList>
            <person name="Zhao G."/>
            <person name="Shen L."/>
        </authorList>
    </citation>
    <scope>NUCLEOTIDE SEQUENCE [LARGE SCALE GENOMIC DNA]</scope>
    <source>
        <strain evidence="2 3">CCTCC AB 2014275</strain>
    </source>
</reference>
<dbReference type="RefSeq" id="WP_264490630.1">
    <property type="nucleotide sequence ID" value="NZ_JAPDDT010000029.1"/>
</dbReference>
<accession>A0ABT3GSN3</accession>
<dbReference type="EMBL" id="JAPDDT010000029">
    <property type="protein sequence ID" value="MCW1926522.1"/>
    <property type="molecule type" value="Genomic_DNA"/>
</dbReference>
<keyword evidence="1" id="KW-1133">Transmembrane helix</keyword>
<sequence>MSVVRQIVFWVALFFAGVWVVSVVTSHSAMAGAGAGMGRFSYWFRFTLEPYPSGGGDDELMGRVIIEGRAPPRWMKFGGVSPRYREVSLEWAMFSGVRVGETGGTCSIDLTKHEIVSGADRLPLDRENLGRLFGFAVAPEESMGFLDELLGRLEECRSGTLPRPRHHTYRFDEGPIRGRLQHFASGFSLSYPELVWAGVWLFMVLGVTTGMVLRRRRSSRKQSGSLTG</sequence>
<protein>
    <recommendedName>
        <fullName evidence="4">SURF1-like protein</fullName>
    </recommendedName>
</protein>
<keyword evidence="1" id="KW-0812">Transmembrane</keyword>
<name>A0ABT3GSN3_9BACT</name>
<comment type="caution">
    <text evidence="2">The sequence shown here is derived from an EMBL/GenBank/DDBJ whole genome shotgun (WGS) entry which is preliminary data.</text>
</comment>
<gene>
    <name evidence="2" type="ORF">OKA05_28480</name>
</gene>
<evidence type="ECO:0008006" key="4">
    <source>
        <dbReference type="Google" id="ProtNLM"/>
    </source>
</evidence>
<organism evidence="2 3">
    <name type="scientific">Luteolibacter arcticus</name>
    <dbReference type="NCBI Taxonomy" id="1581411"/>
    <lineage>
        <taxon>Bacteria</taxon>
        <taxon>Pseudomonadati</taxon>
        <taxon>Verrucomicrobiota</taxon>
        <taxon>Verrucomicrobiia</taxon>
        <taxon>Verrucomicrobiales</taxon>
        <taxon>Verrucomicrobiaceae</taxon>
        <taxon>Luteolibacter</taxon>
    </lineage>
</organism>
<keyword evidence="3" id="KW-1185">Reference proteome</keyword>
<keyword evidence="1" id="KW-0472">Membrane</keyword>
<evidence type="ECO:0000313" key="3">
    <source>
        <dbReference type="Proteomes" id="UP001320876"/>
    </source>
</evidence>
<dbReference type="Proteomes" id="UP001320876">
    <property type="component" value="Unassembled WGS sequence"/>
</dbReference>